<feature type="region of interest" description="Disordered" evidence="4">
    <location>
        <begin position="1"/>
        <end position="20"/>
    </location>
</feature>
<dbReference type="InterPro" id="IPR039994">
    <property type="entry name" value="NO66-like"/>
</dbReference>
<evidence type="ECO:0000256" key="4">
    <source>
        <dbReference type="SAM" id="MobiDB-lite"/>
    </source>
</evidence>
<proteinExistence type="predicted"/>
<organism evidence="6">
    <name type="scientific">hydrothermal vent metagenome</name>
    <dbReference type="NCBI Taxonomy" id="652676"/>
    <lineage>
        <taxon>unclassified sequences</taxon>
        <taxon>metagenomes</taxon>
        <taxon>ecological metagenomes</taxon>
    </lineage>
</organism>
<evidence type="ECO:0000313" key="6">
    <source>
        <dbReference type="EMBL" id="CUS57039.1"/>
    </source>
</evidence>
<evidence type="ECO:0000256" key="1">
    <source>
        <dbReference type="ARBA" id="ARBA00001954"/>
    </source>
</evidence>
<feature type="domain" description="JmjC" evidence="5">
    <location>
        <begin position="107"/>
        <end position="269"/>
    </location>
</feature>
<dbReference type="EMBL" id="CZQD01000038">
    <property type="protein sequence ID" value="CUS57039.1"/>
    <property type="molecule type" value="Genomic_DNA"/>
</dbReference>
<comment type="cofactor">
    <cofactor evidence="1">
        <name>Fe(2+)</name>
        <dbReference type="ChEBI" id="CHEBI:29033"/>
    </cofactor>
</comment>
<dbReference type="AlphaFoldDB" id="A0A160U3H7"/>
<dbReference type="Pfam" id="PF08007">
    <property type="entry name" value="JmjC_2"/>
    <property type="match status" value="1"/>
</dbReference>
<dbReference type="GO" id="GO:0046872">
    <property type="term" value="F:metal ion binding"/>
    <property type="evidence" value="ECO:0007669"/>
    <property type="project" value="UniProtKB-KW"/>
</dbReference>
<gene>
    <name evidence="6" type="ORF">MGWOODY_Hyp642</name>
</gene>
<evidence type="ECO:0000256" key="2">
    <source>
        <dbReference type="ARBA" id="ARBA00022723"/>
    </source>
</evidence>
<dbReference type="InterPro" id="IPR003347">
    <property type="entry name" value="JmjC_dom"/>
</dbReference>
<evidence type="ECO:0000256" key="3">
    <source>
        <dbReference type="ARBA" id="ARBA00023004"/>
    </source>
</evidence>
<dbReference type="PANTHER" id="PTHR13096:SF8">
    <property type="entry name" value="RIBOSOMAL OXYGENASE 1"/>
    <property type="match status" value="1"/>
</dbReference>
<dbReference type="SUPFAM" id="SSF51197">
    <property type="entry name" value="Clavaminate synthase-like"/>
    <property type="match status" value="1"/>
</dbReference>
<evidence type="ECO:0000259" key="5">
    <source>
        <dbReference type="PROSITE" id="PS51184"/>
    </source>
</evidence>
<accession>A0A160U3H7</accession>
<name>A0A160U3H7_9ZZZZ</name>
<dbReference type="Gene3D" id="2.60.120.650">
    <property type="entry name" value="Cupin"/>
    <property type="match status" value="1"/>
</dbReference>
<reference evidence="6" key="1">
    <citation type="submission" date="2015-10" db="EMBL/GenBank/DDBJ databases">
        <authorList>
            <person name="Gilbert D.G."/>
        </authorList>
    </citation>
    <scope>NUCLEOTIDE SEQUENCE</scope>
</reference>
<keyword evidence="3" id="KW-0408">Iron</keyword>
<dbReference type="PROSITE" id="PS51184">
    <property type="entry name" value="JMJC"/>
    <property type="match status" value="1"/>
</dbReference>
<protein>
    <submittedName>
        <fullName evidence="6">Uncharacterized conserved protein</fullName>
    </submittedName>
</protein>
<sequence length="442" mass="47964">MTDFSSLRDPARPASPDAPAALNGRELAELLSPVSCEDFVDRYFARQSLHVKGHAGKFDHIFSMERLRLALARGQHIEDPRFNLTASFAGGEKVGSRKPMFSAQLGEASDLLKSGATICITNIHMADPFLARWAQAIRARLSFTGTVGVNCYASPDGAGLPMHYDRRVATTLQIAGKKRWIYSTEAAKRWPDNNATYFEGRAEPADIDVGTLPDDMAFQEVELNPGDLLCLPAGAWHAARGVGYSLALNLYFAPRNLFDQLAPLLQEFAASHDSWRGGPPVTLDDAHGNLPDTVSDYMRDRLAEFQTLVSETLAGPEAMSSPWLTSLTQGPYTGWQPDPVLPLPAASATDRFLVVMPPLRFIASGGRVSLPCDNGLLDFPANFAPILRRLSSEPAGFSIPDIIAGTQSADAPPQAEVIAHLQTLFRNGIIAKSDAPHMAQQT</sequence>
<dbReference type="PANTHER" id="PTHR13096">
    <property type="entry name" value="MINA53 MYC INDUCED NUCLEAR ANTIGEN"/>
    <property type="match status" value="1"/>
</dbReference>
<keyword evidence="2" id="KW-0479">Metal-binding</keyword>
<dbReference type="SMART" id="SM00558">
    <property type="entry name" value="JmjC"/>
    <property type="match status" value="1"/>
</dbReference>